<reference evidence="5" key="1">
    <citation type="submission" date="2015-12" db="EMBL/GenBank/DDBJ databases">
        <title>De novo transcriptome assembly of four potential Pierce s Disease insect vectors from Arizona vineyards.</title>
        <authorList>
            <person name="Tassone E.E."/>
        </authorList>
    </citation>
    <scope>NUCLEOTIDE SEQUENCE</scope>
</reference>
<dbReference type="EMBL" id="GEDC01001027">
    <property type="protein sequence ID" value="JAS36271.1"/>
    <property type="molecule type" value="Transcribed_RNA"/>
</dbReference>
<keyword evidence="1" id="KW-0479">Metal-binding</keyword>
<dbReference type="PROSITE" id="PS50158">
    <property type="entry name" value="ZF_CCHC"/>
    <property type="match status" value="1"/>
</dbReference>
<evidence type="ECO:0000256" key="3">
    <source>
        <dbReference type="SAM" id="MobiDB-lite"/>
    </source>
</evidence>
<sequence>NSKKLEENSKKLEENSKKLEERLRALEEERIKRNEEKDQRIVAEDEVKGEKGLPASTVAPIHGGIPTFDGKIPWESHKTLFETAAMIHGWSSANKAAMLCLSLRGDALDVLQTIPVAGRGNYEELVRRLEVRFGQEHLEQLHRSQLKSRFQKNGESLQEFEADIARLVRKAYPSVTDDVYESLAIEKFLDGLRELDTQQAIKLARPKTLSDALTQAMEFEAVRNSIRSQARVRAANVETAPSLEDIVKRVLEILKGKRKEIRCWGCGERGHPRSRCRGNQPQPAKEPTEKLKRLDKKGQLSTR</sequence>
<evidence type="ECO:0000256" key="1">
    <source>
        <dbReference type="PROSITE-ProRule" id="PRU00047"/>
    </source>
</evidence>
<dbReference type="Pfam" id="PF03732">
    <property type="entry name" value="Retrotrans_gag"/>
    <property type="match status" value="1"/>
</dbReference>
<evidence type="ECO:0000313" key="5">
    <source>
        <dbReference type="EMBL" id="JAS36271.1"/>
    </source>
</evidence>
<gene>
    <name evidence="5" type="ORF">g.43410</name>
</gene>
<feature type="compositionally biased region" description="Basic and acidic residues" evidence="3">
    <location>
        <begin position="286"/>
        <end position="303"/>
    </location>
</feature>
<dbReference type="SUPFAM" id="SSF57756">
    <property type="entry name" value="Retrovirus zinc finger-like domains"/>
    <property type="match status" value="1"/>
</dbReference>
<keyword evidence="1" id="KW-0862">Zinc</keyword>
<accession>A0A1B6EED3</accession>
<name>A0A1B6EED3_9HEMI</name>
<proteinExistence type="predicted"/>
<feature type="non-terminal residue" evidence="5">
    <location>
        <position position="303"/>
    </location>
</feature>
<evidence type="ECO:0000259" key="4">
    <source>
        <dbReference type="PROSITE" id="PS50158"/>
    </source>
</evidence>
<dbReference type="InterPro" id="IPR036875">
    <property type="entry name" value="Znf_CCHC_sf"/>
</dbReference>
<keyword evidence="2" id="KW-0175">Coiled coil</keyword>
<dbReference type="GO" id="GO:0003676">
    <property type="term" value="F:nucleic acid binding"/>
    <property type="evidence" value="ECO:0007669"/>
    <property type="project" value="InterPro"/>
</dbReference>
<feature type="domain" description="CCHC-type" evidence="4">
    <location>
        <begin position="262"/>
        <end position="277"/>
    </location>
</feature>
<dbReference type="AlphaFoldDB" id="A0A1B6EED3"/>
<feature type="non-terminal residue" evidence="5">
    <location>
        <position position="1"/>
    </location>
</feature>
<protein>
    <recommendedName>
        <fullName evidence="4">CCHC-type domain-containing protein</fullName>
    </recommendedName>
</protein>
<dbReference type="InterPro" id="IPR005162">
    <property type="entry name" value="Retrotrans_gag_dom"/>
</dbReference>
<feature type="region of interest" description="Disordered" evidence="3">
    <location>
        <begin position="270"/>
        <end position="303"/>
    </location>
</feature>
<evidence type="ECO:0000256" key="2">
    <source>
        <dbReference type="SAM" id="Coils"/>
    </source>
</evidence>
<organism evidence="5">
    <name type="scientific">Clastoptera arizonana</name>
    <name type="common">Arizona spittle bug</name>
    <dbReference type="NCBI Taxonomy" id="38151"/>
    <lineage>
        <taxon>Eukaryota</taxon>
        <taxon>Metazoa</taxon>
        <taxon>Ecdysozoa</taxon>
        <taxon>Arthropoda</taxon>
        <taxon>Hexapoda</taxon>
        <taxon>Insecta</taxon>
        <taxon>Pterygota</taxon>
        <taxon>Neoptera</taxon>
        <taxon>Paraneoptera</taxon>
        <taxon>Hemiptera</taxon>
        <taxon>Auchenorrhyncha</taxon>
        <taxon>Cercopoidea</taxon>
        <taxon>Clastopteridae</taxon>
        <taxon>Clastoptera</taxon>
    </lineage>
</organism>
<keyword evidence="1" id="KW-0863">Zinc-finger</keyword>
<dbReference type="PANTHER" id="PTHR45823">
    <property type="entry name" value="T-SNARE COILED-COIL HOMOLOGY DOMAIN-CONTAINING PROTEIN"/>
    <property type="match status" value="1"/>
</dbReference>
<feature type="coiled-coil region" evidence="2">
    <location>
        <begin position="2"/>
        <end position="46"/>
    </location>
</feature>
<dbReference type="InterPro" id="IPR001878">
    <property type="entry name" value="Znf_CCHC"/>
</dbReference>
<dbReference type="GO" id="GO:0008270">
    <property type="term" value="F:zinc ion binding"/>
    <property type="evidence" value="ECO:0007669"/>
    <property type="project" value="UniProtKB-KW"/>
</dbReference>
<dbReference type="PANTHER" id="PTHR45823:SF1">
    <property type="entry name" value="T-SNARE COILED-COIL HOMOLOGY DOMAIN-CONTAINING PROTEIN"/>
    <property type="match status" value="1"/>
</dbReference>